<protein>
    <submittedName>
        <fullName evidence="1">Uncharacterized protein</fullName>
    </submittedName>
</protein>
<accession>A0A0E9QW49</accession>
<proteinExistence type="predicted"/>
<sequence length="36" mass="4192">MANRAVLWWQTLVRTPKQFLSTIFITTCDCNSKQSC</sequence>
<reference evidence="1" key="2">
    <citation type="journal article" date="2015" name="Fish Shellfish Immunol.">
        <title>Early steps in the European eel (Anguilla anguilla)-Vibrio vulnificus interaction in the gills: Role of the RtxA13 toxin.</title>
        <authorList>
            <person name="Callol A."/>
            <person name="Pajuelo D."/>
            <person name="Ebbesson L."/>
            <person name="Teles M."/>
            <person name="MacKenzie S."/>
            <person name="Amaro C."/>
        </authorList>
    </citation>
    <scope>NUCLEOTIDE SEQUENCE</scope>
</reference>
<evidence type="ECO:0000313" key="1">
    <source>
        <dbReference type="EMBL" id="JAH20308.1"/>
    </source>
</evidence>
<organism evidence="1">
    <name type="scientific">Anguilla anguilla</name>
    <name type="common">European freshwater eel</name>
    <name type="synonym">Muraena anguilla</name>
    <dbReference type="NCBI Taxonomy" id="7936"/>
    <lineage>
        <taxon>Eukaryota</taxon>
        <taxon>Metazoa</taxon>
        <taxon>Chordata</taxon>
        <taxon>Craniata</taxon>
        <taxon>Vertebrata</taxon>
        <taxon>Euteleostomi</taxon>
        <taxon>Actinopterygii</taxon>
        <taxon>Neopterygii</taxon>
        <taxon>Teleostei</taxon>
        <taxon>Anguilliformes</taxon>
        <taxon>Anguillidae</taxon>
        <taxon>Anguilla</taxon>
    </lineage>
</organism>
<reference evidence="1" key="1">
    <citation type="submission" date="2014-11" db="EMBL/GenBank/DDBJ databases">
        <authorList>
            <person name="Amaro Gonzalez C."/>
        </authorList>
    </citation>
    <scope>NUCLEOTIDE SEQUENCE</scope>
</reference>
<dbReference type="EMBL" id="GBXM01088269">
    <property type="protein sequence ID" value="JAH20308.1"/>
    <property type="molecule type" value="Transcribed_RNA"/>
</dbReference>
<dbReference type="AlphaFoldDB" id="A0A0E9QW49"/>
<name>A0A0E9QW49_ANGAN</name>